<protein>
    <submittedName>
        <fullName evidence="1">Uncharacterized protein</fullName>
    </submittedName>
</protein>
<evidence type="ECO:0000313" key="1">
    <source>
        <dbReference type="EMBL" id="GEP25337.1"/>
    </source>
</evidence>
<comment type="caution">
    <text evidence="1">The sequence shown here is derived from an EMBL/GenBank/DDBJ whole genome shotgun (WGS) entry which is preliminary data.</text>
</comment>
<gene>
    <name evidence="1" type="ORF">LDI01_29300</name>
</gene>
<organism evidence="1 2">
    <name type="scientific">Lentilactobacillus diolivorans</name>
    <dbReference type="NCBI Taxonomy" id="179838"/>
    <lineage>
        <taxon>Bacteria</taxon>
        <taxon>Bacillati</taxon>
        <taxon>Bacillota</taxon>
        <taxon>Bacilli</taxon>
        <taxon>Lactobacillales</taxon>
        <taxon>Lactobacillaceae</taxon>
        <taxon>Lentilactobacillus</taxon>
    </lineage>
</organism>
<dbReference type="RefSeq" id="WP_057864278.1">
    <property type="nucleotide sequence ID" value="NZ_BKAB01000104.1"/>
</dbReference>
<dbReference type="EMBL" id="BKAB01000104">
    <property type="protein sequence ID" value="GEP25337.1"/>
    <property type="molecule type" value="Genomic_DNA"/>
</dbReference>
<accession>A0ABQ0XH06</accession>
<evidence type="ECO:0000313" key="2">
    <source>
        <dbReference type="Proteomes" id="UP000321409"/>
    </source>
</evidence>
<keyword evidence="2" id="KW-1185">Reference proteome</keyword>
<sequence length="117" mass="13719">MKIRNSIMLGVTALSLGGIMSITFPTTIDASSWHTSAIPYRLRGHWYATANPNYGVKIYRHYIHFSGEKSVHVTKWKYLGNHFYKFRYSNAYGDSNSLHYFSPHKISMNSFWHSYFR</sequence>
<name>A0ABQ0XH06_9LACO</name>
<proteinExistence type="predicted"/>
<dbReference type="Proteomes" id="UP000321409">
    <property type="component" value="Unassembled WGS sequence"/>
</dbReference>
<reference evidence="1 2" key="1">
    <citation type="submission" date="2019-07" db="EMBL/GenBank/DDBJ databases">
        <title>Whole genome shotgun sequence of Lactobacillus diolivorans NBRC 107869.</title>
        <authorList>
            <person name="Hosoyama A."/>
            <person name="Uohara A."/>
            <person name="Ohji S."/>
            <person name="Ichikawa N."/>
        </authorList>
    </citation>
    <scope>NUCLEOTIDE SEQUENCE [LARGE SCALE GENOMIC DNA]</scope>
    <source>
        <strain evidence="1 2">NBRC 107869</strain>
    </source>
</reference>